<evidence type="ECO:0000313" key="1">
    <source>
        <dbReference type="EMBL" id="SDK46190.1"/>
    </source>
</evidence>
<dbReference type="Proteomes" id="UP000198882">
    <property type="component" value="Unassembled WGS sequence"/>
</dbReference>
<sequence length="39" mass="4313">MTDETDDEQRPPDATDEDVAEAISQFESDTDRSEGILIA</sequence>
<evidence type="ECO:0000313" key="2">
    <source>
        <dbReference type="Proteomes" id="UP000198882"/>
    </source>
</evidence>
<proteinExistence type="predicted"/>
<protein>
    <submittedName>
        <fullName evidence="1">Uncharacterized protein</fullName>
    </submittedName>
</protein>
<accession>A0A1G9C3D7</accession>
<name>A0A1G9C3D7_9EURY</name>
<organism evidence="1 2">
    <name type="scientific">Natronorubrum texcoconense</name>
    <dbReference type="NCBI Taxonomy" id="1095776"/>
    <lineage>
        <taxon>Archaea</taxon>
        <taxon>Methanobacteriati</taxon>
        <taxon>Methanobacteriota</taxon>
        <taxon>Stenosarchaea group</taxon>
        <taxon>Halobacteria</taxon>
        <taxon>Halobacteriales</taxon>
        <taxon>Natrialbaceae</taxon>
        <taxon>Natronorubrum</taxon>
    </lineage>
</organism>
<dbReference type="EMBL" id="FNFE01000004">
    <property type="protein sequence ID" value="SDK46190.1"/>
    <property type="molecule type" value="Genomic_DNA"/>
</dbReference>
<dbReference type="AlphaFoldDB" id="A0A1G9C3D7"/>
<reference evidence="2" key="1">
    <citation type="submission" date="2016-10" db="EMBL/GenBank/DDBJ databases">
        <authorList>
            <person name="Varghese N."/>
            <person name="Submissions S."/>
        </authorList>
    </citation>
    <scope>NUCLEOTIDE SEQUENCE [LARGE SCALE GENOMIC DNA]</scope>
    <source>
        <strain evidence="2">B4,CECT 8067,JCM 17497</strain>
    </source>
</reference>
<keyword evidence="2" id="KW-1185">Reference proteome</keyword>
<gene>
    <name evidence="1" type="ORF">SAMN04515672_3197</name>
</gene>